<dbReference type="STRING" id="497964.CfE428DRAFT_5419"/>
<feature type="signal peptide" evidence="1">
    <location>
        <begin position="1"/>
        <end position="20"/>
    </location>
</feature>
<dbReference type="eggNOG" id="COG5507">
    <property type="taxonomic scope" value="Bacteria"/>
</dbReference>
<dbReference type="InterPro" id="IPR011008">
    <property type="entry name" value="Dimeric_a/b-barrel"/>
</dbReference>
<evidence type="ECO:0000313" key="3">
    <source>
        <dbReference type="EMBL" id="EDY17074.1"/>
    </source>
</evidence>
<gene>
    <name evidence="3" type="ORF">CfE428DRAFT_5419</name>
</gene>
<comment type="caution">
    <text evidence="3">The sequence shown here is derived from an EMBL/GenBank/DDBJ whole genome shotgun (WGS) entry which is preliminary data.</text>
</comment>
<dbReference type="EMBL" id="ABVL01000024">
    <property type="protein sequence ID" value="EDY17074.1"/>
    <property type="molecule type" value="Genomic_DNA"/>
</dbReference>
<evidence type="ECO:0000313" key="4">
    <source>
        <dbReference type="Proteomes" id="UP000005824"/>
    </source>
</evidence>
<reference evidence="3 4" key="1">
    <citation type="journal article" date="2011" name="J. Bacteriol.">
        <title>Genome sequence of Chthoniobacter flavus Ellin428, an aerobic heterotrophic soil bacterium.</title>
        <authorList>
            <person name="Kant R."/>
            <person name="van Passel M.W."/>
            <person name="Palva A."/>
            <person name="Lucas S."/>
            <person name="Lapidus A."/>
            <person name="Glavina Del Rio T."/>
            <person name="Dalin E."/>
            <person name="Tice H."/>
            <person name="Bruce D."/>
            <person name="Goodwin L."/>
            <person name="Pitluck S."/>
            <person name="Larimer F.W."/>
            <person name="Land M.L."/>
            <person name="Hauser L."/>
            <person name="Sangwan P."/>
            <person name="de Vos W.M."/>
            <person name="Janssen P.H."/>
            <person name="Smidt H."/>
        </authorList>
    </citation>
    <scope>NUCLEOTIDE SEQUENCE [LARGE SCALE GENOMIC DNA]</scope>
    <source>
        <strain evidence="3 4">Ellin428</strain>
    </source>
</reference>
<feature type="domain" description="NIPSNAP" evidence="2">
    <location>
        <begin position="143"/>
        <end position="252"/>
    </location>
</feature>
<feature type="domain" description="NIPSNAP" evidence="2">
    <location>
        <begin position="28"/>
        <end position="130"/>
    </location>
</feature>
<dbReference type="InterPro" id="IPR012577">
    <property type="entry name" value="NIPSNAP"/>
</dbReference>
<accession>B4D929</accession>
<dbReference type="InParanoid" id="B4D929"/>
<dbReference type="RefSeq" id="WP_006982740.1">
    <property type="nucleotide sequence ID" value="NZ_ABVL01000024.1"/>
</dbReference>
<dbReference type="SUPFAM" id="SSF54909">
    <property type="entry name" value="Dimeric alpha+beta barrel"/>
    <property type="match status" value="2"/>
</dbReference>
<dbReference type="Gene3D" id="3.30.70.100">
    <property type="match status" value="2"/>
</dbReference>
<name>B4D929_9BACT</name>
<keyword evidence="4" id="KW-1185">Reference proteome</keyword>
<dbReference type="Pfam" id="PF07978">
    <property type="entry name" value="NIPSNAP"/>
    <property type="match status" value="2"/>
</dbReference>
<evidence type="ECO:0000256" key="1">
    <source>
        <dbReference type="SAM" id="SignalP"/>
    </source>
</evidence>
<proteinExistence type="predicted"/>
<evidence type="ECO:0000259" key="2">
    <source>
        <dbReference type="Pfam" id="PF07978"/>
    </source>
</evidence>
<keyword evidence="1" id="KW-0732">Signal</keyword>
<feature type="chain" id="PRO_5002803009" evidence="1">
    <location>
        <begin position="21"/>
        <end position="254"/>
    </location>
</feature>
<dbReference type="AlphaFoldDB" id="B4D929"/>
<organism evidence="3 4">
    <name type="scientific">Chthoniobacter flavus Ellin428</name>
    <dbReference type="NCBI Taxonomy" id="497964"/>
    <lineage>
        <taxon>Bacteria</taxon>
        <taxon>Pseudomonadati</taxon>
        <taxon>Verrucomicrobiota</taxon>
        <taxon>Spartobacteria</taxon>
        <taxon>Chthoniobacterales</taxon>
        <taxon>Chthoniobacteraceae</taxon>
        <taxon>Chthoniobacter</taxon>
    </lineage>
</organism>
<sequence length="254" mass="28697">MKLLPFLALAMLATTLASSAADTDTRVFEMRTYHTAPDKLDDLHARFRNHTMQLFEKHGITNIGYWTPIENPDNLLIYVLAYPSREARETSWKAFQADEDWKKAKAESEVNGKLVNKVDQLFLNATDYSPAIKPSAGSAERVFELRTYTTTPNNLPILHERFRDHTMTLFARHGMTNLFYWHLLPDQPNAENTLVYMLAHASVDAAKASFTAFRADPDWIAAKKASEEKGGGSLTIPDGVKSVFLKPTDYSPTR</sequence>
<dbReference type="Proteomes" id="UP000005824">
    <property type="component" value="Unassembled WGS sequence"/>
</dbReference>
<protein>
    <submittedName>
        <fullName evidence="3">NIPSNAP family containing protein</fullName>
    </submittedName>
</protein>